<organism evidence="1 2">
    <name type="scientific">Diphasiastrum complanatum</name>
    <name type="common">Issler's clubmoss</name>
    <name type="synonym">Lycopodium complanatum</name>
    <dbReference type="NCBI Taxonomy" id="34168"/>
    <lineage>
        <taxon>Eukaryota</taxon>
        <taxon>Viridiplantae</taxon>
        <taxon>Streptophyta</taxon>
        <taxon>Embryophyta</taxon>
        <taxon>Tracheophyta</taxon>
        <taxon>Lycopodiopsida</taxon>
        <taxon>Lycopodiales</taxon>
        <taxon>Lycopodiaceae</taxon>
        <taxon>Lycopodioideae</taxon>
        <taxon>Diphasiastrum</taxon>
    </lineage>
</organism>
<dbReference type="EMBL" id="CM055105">
    <property type="protein sequence ID" value="KAJ7530996.1"/>
    <property type="molecule type" value="Genomic_DNA"/>
</dbReference>
<evidence type="ECO:0000313" key="2">
    <source>
        <dbReference type="Proteomes" id="UP001162992"/>
    </source>
</evidence>
<accession>A0ACC2BMK2</accession>
<reference evidence="2" key="1">
    <citation type="journal article" date="2024" name="Proc. Natl. Acad. Sci. U.S.A.">
        <title>Extraordinary preservation of gene collinearity over three hundred million years revealed in homosporous lycophytes.</title>
        <authorList>
            <person name="Li C."/>
            <person name="Wickell D."/>
            <person name="Kuo L.Y."/>
            <person name="Chen X."/>
            <person name="Nie B."/>
            <person name="Liao X."/>
            <person name="Peng D."/>
            <person name="Ji J."/>
            <person name="Jenkins J."/>
            <person name="Williams M."/>
            <person name="Shu S."/>
            <person name="Plott C."/>
            <person name="Barry K."/>
            <person name="Rajasekar S."/>
            <person name="Grimwood J."/>
            <person name="Han X."/>
            <person name="Sun S."/>
            <person name="Hou Z."/>
            <person name="He W."/>
            <person name="Dai G."/>
            <person name="Sun C."/>
            <person name="Schmutz J."/>
            <person name="Leebens-Mack J.H."/>
            <person name="Li F.W."/>
            <person name="Wang L."/>
        </authorList>
    </citation>
    <scope>NUCLEOTIDE SEQUENCE [LARGE SCALE GENOMIC DNA]</scope>
    <source>
        <strain evidence="2">cv. PW_Plant_1</strain>
    </source>
</reference>
<gene>
    <name evidence="1" type="ORF">O6H91_14G027600</name>
</gene>
<proteinExistence type="predicted"/>
<protein>
    <submittedName>
        <fullName evidence="1">Uncharacterized protein</fullName>
    </submittedName>
</protein>
<keyword evidence="2" id="KW-1185">Reference proteome</keyword>
<name>A0ACC2BMK2_DIPCM</name>
<evidence type="ECO:0000313" key="1">
    <source>
        <dbReference type="EMBL" id="KAJ7530996.1"/>
    </source>
</evidence>
<sequence>MMLKTEGKLKAEIGGTDFSRTRHFDDQERNSRIFDPHAYHAVDVDGLHLQVQEKKSQQKNEEEMEKAYEIFRGHLLQNWNKTVEDVRREKLAKRLELEQFWKDQQKGSKKWWKESEEKRKGNDFVGIIPLSRYQEQEHACMKKAEVQKSLEEEHVRQLQEARALKQQQLEDQRDYERKQMTAMLRLRLKEEEISRSVKQEILNINEENQQRRQQKALREKEFHQEEREYQIPRQFFDQFGKTS</sequence>
<dbReference type="Proteomes" id="UP001162992">
    <property type="component" value="Chromosome 14"/>
</dbReference>
<comment type="caution">
    <text evidence="1">The sequence shown here is derived from an EMBL/GenBank/DDBJ whole genome shotgun (WGS) entry which is preliminary data.</text>
</comment>